<evidence type="ECO:0000256" key="1">
    <source>
        <dbReference type="ARBA" id="ARBA00004533"/>
    </source>
</evidence>
<dbReference type="PANTHER" id="PTHR30606">
    <property type="entry name" value="LIPID A BIOSYNTHESIS LAUROYL ACYLTRANSFERASE"/>
    <property type="match status" value="1"/>
</dbReference>
<keyword evidence="3" id="KW-0997">Cell inner membrane</keyword>
<organism evidence="7 8">
    <name type="scientific">Sneathiella litorea</name>
    <dbReference type="NCBI Taxonomy" id="2606216"/>
    <lineage>
        <taxon>Bacteria</taxon>
        <taxon>Pseudomonadati</taxon>
        <taxon>Pseudomonadota</taxon>
        <taxon>Alphaproteobacteria</taxon>
        <taxon>Sneathiellales</taxon>
        <taxon>Sneathiellaceae</taxon>
        <taxon>Sneathiella</taxon>
    </lineage>
</organism>
<dbReference type="InterPro" id="IPR004960">
    <property type="entry name" value="LipA_acyltrans"/>
</dbReference>
<dbReference type="GO" id="GO:0005886">
    <property type="term" value="C:plasma membrane"/>
    <property type="evidence" value="ECO:0007669"/>
    <property type="project" value="UniProtKB-SubCell"/>
</dbReference>
<dbReference type="CDD" id="cd07984">
    <property type="entry name" value="LPLAT_LABLAT-like"/>
    <property type="match status" value="1"/>
</dbReference>
<protein>
    <submittedName>
        <fullName evidence="7">Lauroyl acyltransferase</fullName>
    </submittedName>
</protein>
<keyword evidence="5" id="KW-0472">Membrane</keyword>
<dbReference type="Proteomes" id="UP000476030">
    <property type="component" value="Unassembled WGS sequence"/>
</dbReference>
<keyword evidence="6 7" id="KW-0012">Acyltransferase</keyword>
<dbReference type="PANTHER" id="PTHR30606:SF9">
    <property type="entry name" value="LIPID A BIOSYNTHESIS LAUROYLTRANSFERASE"/>
    <property type="match status" value="1"/>
</dbReference>
<comment type="subcellular location">
    <subcellularLocation>
        <location evidence="1">Cell inner membrane</location>
    </subcellularLocation>
</comment>
<name>A0A6L8W9J2_9PROT</name>
<sequence length="289" mass="32687">MKKVSLKYRLEYIAVRVFMAIFRVLGRKNAAGFGAWLARKIGPRMSVHQLARENMKTALPHLTGREVDESLMQMWGNLGRNVGEIPFNREILSDTETVEIVGEEYLKDYSESGKAAFFVTAHYGPWELVGLIGRRLGARATGIYRAANNPLVEAYFQAMRADPNYSFVPKGAEGARTIVKAARNGGAIVLLNDQKLNTGVAVPFFGQDAMTAPAVAEIAIKKNVPVYPMRAERLEGGRRRLTIYPALEISRSGDRKVDVYALLKEINEIYEQWITERPDHWFWVHNRWS</sequence>
<evidence type="ECO:0000256" key="4">
    <source>
        <dbReference type="ARBA" id="ARBA00022679"/>
    </source>
</evidence>
<evidence type="ECO:0000256" key="3">
    <source>
        <dbReference type="ARBA" id="ARBA00022519"/>
    </source>
</evidence>
<keyword evidence="8" id="KW-1185">Reference proteome</keyword>
<dbReference type="Pfam" id="PF03279">
    <property type="entry name" value="Lip_A_acyltrans"/>
    <property type="match status" value="1"/>
</dbReference>
<evidence type="ECO:0000256" key="5">
    <source>
        <dbReference type="ARBA" id="ARBA00023136"/>
    </source>
</evidence>
<evidence type="ECO:0000256" key="2">
    <source>
        <dbReference type="ARBA" id="ARBA00022475"/>
    </source>
</evidence>
<dbReference type="EMBL" id="WTUW01000002">
    <property type="protein sequence ID" value="MZR31142.1"/>
    <property type="molecule type" value="Genomic_DNA"/>
</dbReference>
<dbReference type="GO" id="GO:0016746">
    <property type="term" value="F:acyltransferase activity"/>
    <property type="evidence" value="ECO:0007669"/>
    <property type="project" value="UniProtKB-KW"/>
</dbReference>
<evidence type="ECO:0000313" key="8">
    <source>
        <dbReference type="Proteomes" id="UP000476030"/>
    </source>
</evidence>
<evidence type="ECO:0000256" key="6">
    <source>
        <dbReference type="ARBA" id="ARBA00023315"/>
    </source>
</evidence>
<dbReference type="GO" id="GO:0009247">
    <property type="term" value="P:glycolipid biosynthetic process"/>
    <property type="evidence" value="ECO:0007669"/>
    <property type="project" value="UniProtKB-ARBA"/>
</dbReference>
<reference evidence="7 8" key="1">
    <citation type="submission" date="2019-12" db="EMBL/GenBank/DDBJ databases">
        <title>Snethiella sp. nov. sp. isolated from sea sand.</title>
        <authorList>
            <person name="Kim J."/>
            <person name="Jeong S.E."/>
            <person name="Jung H.S."/>
            <person name="Jeon C.O."/>
        </authorList>
    </citation>
    <scope>NUCLEOTIDE SEQUENCE [LARGE SCALE GENOMIC DNA]</scope>
    <source>
        <strain evidence="7 8">DP05</strain>
    </source>
</reference>
<gene>
    <name evidence="7" type="ORF">GQE98_10905</name>
</gene>
<dbReference type="RefSeq" id="WP_161315668.1">
    <property type="nucleotide sequence ID" value="NZ_WTUW01000002.1"/>
</dbReference>
<proteinExistence type="predicted"/>
<dbReference type="AlphaFoldDB" id="A0A6L8W9J2"/>
<keyword evidence="2" id="KW-1003">Cell membrane</keyword>
<evidence type="ECO:0000313" key="7">
    <source>
        <dbReference type="EMBL" id="MZR31142.1"/>
    </source>
</evidence>
<comment type="caution">
    <text evidence="7">The sequence shown here is derived from an EMBL/GenBank/DDBJ whole genome shotgun (WGS) entry which is preliminary data.</text>
</comment>
<keyword evidence="4 7" id="KW-0808">Transferase</keyword>
<accession>A0A6L8W9J2</accession>